<evidence type="ECO:0000256" key="3">
    <source>
        <dbReference type="ARBA" id="ARBA00022723"/>
    </source>
</evidence>
<dbReference type="GO" id="GO:0001164">
    <property type="term" value="F:RNA polymerase I core promoter sequence-specific DNA binding"/>
    <property type="evidence" value="ECO:0007669"/>
    <property type="project" value="InterPro"/>
</dbReference>
<dbReference type="GO" id="GO:0008270">
    <property type="term" value="F:zinc ion binding"/>
    <property type="evidence" value="ECO:0007669"/>
    <property type="project" value="UniProtKB-KW"/>
</dbReference>
<feature type="compositionally biased region" description="Polar residues" evidence="11">
    <location>
        <begin position="896"/>
        <end position="908"/>
    </location>
</feature>
<dbReference type="PANTHER" id="PTHR31576">
    <property type="entry name" value="TATA BOX-BINDING PROTEIN-ASSOCIATED FACTOR RNA POLYMERASE I SUBUNIT B"/>
    <property type="match status" value="1"/>
</dbReference>
<evidence type="ECO:0000256" key="2">
    <source>
        <dbReference type="ARBA" id="ARBA00006899"/>
    </source>
</evidence>
<dbReference type="GO" id="GO:0042790">
    <property type="term" value="P:nucleolar large rRNA transcription by RNA polymerase I"/>
    <property type="evidence" value="ECO:0007669"/>
    <property type="project" value="TreeGrafter"/>
</dbReference>
<evidence type="ECO:0000256" key="7">
    <source>
        <dbReference type="ARBA" id="ARBA00023125"/>
    </source>
</evidence>
<accession>A0A7E4VEG8</accession>
<feature type="compositionally biased region" description="Low complexity" evidence="11">
    <location>
        <begin position="64"/>
        <end position="75"/>
    </location>
</feature>
<keyword evidence="12" id="KW-1185">Reference proteome</keyword>
<feature type="coiled-coil region" evidence="10">
    <location>
        <begin position="210"/>
        <end position="245"/>
    </location>
</feature>
<feature type="compositionally biased region" description="Basic residues" evidence="11">
    <location>
        <begin position="53"/>
        <end position="63"/>
    </location>
</feature>
<dbReference type="AlphaFoldDB" id="A0A7E4VEG8"/>
<evidence type="ECO:0000256" key="11">
    <source>
        <dbReference type="SAM" id="MobiDB-lite"/>
    </source>
</evidence>
<keyword evidence="10" id="KW-0175">Coiled coil</keyword>
<dbReference type="Proteomes" id="UP000492821">
    <property type="component" value="Unassembled WGS sequence"/>
</dbReference>
<protein>
    <submittedName>
        <fullName evidence="13">TATA box-binding protein-associated factor RNA polymerase I subunit B</fullName>
    </submittedName>
</protein>
<feature type="compositionally biased region" description="Acidic residues" evidence="11">
    <location>
        <begin position="829"/>
        <end position="844"/>
    </location>
</feature>
<evidence type="ECO:0000313" key="13">
    <source>
        <dbReference type="WBParaSite" id="Pan_g19464.t1"/>
    </source>
</evidence>
<keyword evidence="8" id="KW-0804">Transcription</keyword>
<keyword evidence="3" id="KW-0479">Metal-binding</keyword>
<feature type="region of interest" description="Disordered" evidence="11">
    <location>
        <begin position="809"/>
        <end position="870"/>
    </location>
</feature>
<evidence type="ECO:0000256" key="9">
    <source>
        <dbReference type="ARBA" id="ARBA00023242"/>
    </source>
</evidence>
<evidence type="ECO:0000256" key="1">
    <source>
        <dbReference type="ARBA" id="ARBA00004604"/>
    </source>
</evidence>
<comment type="similarity">
    <text evidence="2">Belongs to the RRN7/TAF1B family.</text>
</comment>
<feature type="compositionally biased region" description="Basic and acidic residues" evidence="11">
    <location>
        <begin position="845"/>
        <end position="860"/>
    </location>
</feature>
<dbReference type="GO" id="GO:0070860">
    <property type="term" value="C:RNA polymerase I core factor complex"/>
    <property type="evidence" value="ECO:0007669"/>
    <property type="project" value="InterPro"/>
</dbReference>
<dbReference type="PANTHER" id="PTHR31576:SF2">
    <property type="entry name" value="TATA BOX-BINDING PROTEIN-ASSOCIATED FACTOR RNA POLYMERASE I SUBUNIT B"/>
    <property type="match status" value="1"/>
</dbReference>
<name>A0A7E4VEG8_PANRE</name>
<proteinExistence type="inferred from homology"/>
<dbReference type="InterPro" id="IPR033599">
    <property type="entry name" value="TAF1B/Rrn7"/>
</dbReference>
<dbReference type="WBParaSite" id="Pan_g19464.t1">
    <property type="protein sequence ID" value="Pan_g19464.t1"/>
    <property type="gene ID" value="Pan_g19464"/>
</dbReference>
<evidence type="ECO:0000256" key="6">
    <source>
        <dbReference type="ARBA" id="ARBA00023015"/>
    </source>
</evidence>
<reference evidence="13" key="2">
    <citation type="submission" date="2020-10" db="UniProtKB">
        <authorList>
            <consortium name="WormBaseParasite"/>
        </authorList>
    </citation>
    <scope>IDENTIFICATION</scope>
</reference>
<keyword evidence="4" id="KW-0863">Zinc-finger</keyword>
<organism evidence="12 13">
    <name type="scientific">Panagrellus redivivus</name>
    <name type="common">Microworm</name>
    <dbReference type="NCBI Taxonomy" id="6233"/>
    <lineage>
        <taxon>Eukaryota</taxon>
        <taxon>Metazoa</taxon>
        <taxon>Ecdysozoa</taxon>
        <taxon>Nematoda</taxon>
        <taxon>Chromadorea</taxon>
        <taxon>Rhabditida</taxon>
        <taxon>Tylenchina</taxon>
        <taxon>Panagrolaimomorpha</taxon>
        <taxon>Panagrolaimoidea</taxon>
        <taxon>Panagrolaimidae</taxon>
        <taxon>Panagrellus</taxon>
    </lineage>
</organism>
<reference evidence="12" key="1">
    <citation type="journal article" date="2013" name="Genetics">
        <title>The draft genome and transcriptome of Panagrellus redivivus are shaped by the harsh demands of a free-living lifestyle.</title>
        <authorList>
            <person name="Srinivasan J."/>
            <person name="Dillman A.R."/>
            <person name="Macchietto M.G."/>
            <person name="Heikkinen L."/>
            <person name="Lakso M."/>
            <person name="Fracchia K.M."/>
            <person name="Antoshechkin I."/>
            <person name="Mortazavi A."/>
            <person name="Wong G."/>
            <person name="Sternberg P.W."/>
        </authorList>
    </citation>
    <scope>NUCLEOTIDE SEQUENCE [LARGE SCALE GENOMIC DNA]</scope>
    <source>
        <strain evidence="12">MT8872</strain>
    </source>
</reference>
<feature type="compositionally biased region" description="Basic and acidic residues" evidence="11">
    <location>
        <begin position="909"/>
        <end position="925"/>
    </location>
</feature>
<feature type="region of interest" description="Disordered" evidence="11">
    <location>
        <begin position="53"/>
        <end position="75"/>
    </location>
</feature>
<evidence type="ECO:0000256" key="4">
    <source>
        <dbReference type="ARBA" id="ARBA00022771"/>
    </source>
</evidence>
<keyword evidence="9" id="KW-0539">Nucleus</keyword>
<evidence type="ECO:0000256" key="5">
    <source>
        <dbReference type="ARBA" id="ARBA00022833"/>
    </source>
</evidence>
<feature type="compositionally biased region" description="Acidic residues" evidence="11">
    <location>
        <begin position="809"/>
        <end position="822"/>
    </location>
</feature>
<keyword evidence="7" id="KW-0238">DNA-binding</keyword>
<comment type="subcellular location">
    <subcellularLocation>
        <location evidence="1">Nucleus</location>
        <location evidence="1">Nucleolus</location>
    </subcellularLocation>
</comment>
<feature type="region of interest" description="Disordered" evidence="11">
    <location>
        <begin position="887"/>
        <end position="932"/>
    </location>
</feature>
<sequence>MNTKAFQPACDSCGNRKYGLIDGFYYCTVCNAQSQQLVEYEAEADTVIGVTHMRKKTGRKKKAAPTTSASTSKANSRFMENGRNMAPIKHWTLNDEDYPRYLRQTGRRLTTFARLLVQFCNRLHHNFGVPKSIFKIANYLLQKHFAHLGIAFCDAETVDETEAGHTYNQRLLLAEYKLKQREVDRQRQAFIDKRRADISAKNFDDVWGFLNQTQEEVDEIEQSIMLEANQSISQAMEQLRGIESKSTKLSLKAVIQAGLTYLEIDSVVTLAFVAAQLAGAQWITLWDLFRWYREGRFGVSNAQLHALGLDIDQRDRTMAAVCYHRERHILTGSIPLCNAYRILTYFAYTTKIPASLTYPPLHSLIDRYLGILNLPYVFRFRCLALADLVTEPDLRIGSSLCDTYPIQKGFHESLLTQKRMSSVKYFDHVFIDERCQHPQTRELIFLGPEIKVAALILLALKLTFGLDSEQEYEIPHDTDDLETFVFHDWLIQLRLRLKVWEGGAVEEVLSETSLDIDEILLPTHNFRRRHAPDELYHGYRRFQKNYKGVVPLRDANDNSDKFFQDLTKPKHTPDEPLAKDYSIRALYSPLETQAIIGLDALDEDDGLGISQAKKDVFVADFGQKIIHGPTEFDEHIDSATLGFLKLFPCADKFHRIPLPPTSNRIITLAGRPVAYRQHMESFYRSSERFFSAEFQRLLKIFGMIFGEEPSVLFYAFVMLENYYFMRDESDIIEEYLRSGEGVQQMIDEKVVAEPETGKDFEEVLTKWFGQPQDVKRNVRLVEPTIETKREFLYKLYRGDFIEDNVDSFIDDADESDDDEEEISVYSDEASYDGEGMDVDEDEVIEKDGGGGDGSSKKAEAGDENGNVESAPTMEDSLAALPATLTQDEDEAMSAEDTATSSRARTQAESSHRESSDSEIEPDTRTLKTKKRKWTKKPIFAKDPVSTDLCFLFLHWRYW</sequence>
<keyword evidence="5" id="KW-0862">Zinc</keyword>
<keyword evidence="6" id="KW-0805">Transcription regulation</keyword>
<evidence type="ECO:0000256" key="8">
    <source>
        <dbReference type="ARBA" id="ARBA00023163"/>
    </source>
</evidence>
<evidence type="ECO:0000256" key="10">
    <source>
        <dbReference type="SAM" id="Coils"/>
    </source>
</evidence>
<dbReference type="GO" id="GO:0005668">
    <property type="term" value="C:RNA polymerase transcription factor SL1 complex"/>
    <property type="evidence" value="ECO:0007669"/>
    <property type="project" value="TreeGrafter"/>
</dbReference>
<evidence type="ECO:0000313" key="12">
    <source>
        <dbReference type="Proteomes" id="UP000492821"/>
    </source>
</evidence>